<reference evidence="2" key="2">
    <citation type="submission" date="2025-08" db="UniProtKB">
        <authorList>
            <consortium name="RefSeq"/>
        </authorList>
    </citation>
    <scope>IDENTIFICATION</scope>
    <source>
        <tissue evidence="2">Leaf</tissue>
    </source>
</reference>
<proteinExistence type="predicted"/>
<organism evidence="1 2">
    <name type="scientific">Camelina sativa</name>
    <name type="common">False flax</name>
    <name type="synonym">Myagrum sativum</name>
    <dbReference type="NCBI Taxonomy" id="90675"/>
    <lineage>
        <taxon>Eukaryota</taxon>
        <taxon>Viridiplantae</taxon>
        <taxon>Streptophyta</taxon>
        <taxon>Embryophyta</taxon>
        <taxon>Tracheophyta</taxon>
        <taxon>Spermatophyta</taxon>
        <taxon>Magnoliopsida</taxon>
        <taxon>eudicotyledons</taxon>
        <taxon>Gunneridae</taxon>
        <taxon>Pentapetalae</taxon>
        <taxon>rosids</taxon>
        <taxon>malvids</taxon>
        <taxon>Brassicales</taxon>
        <taxon>Brassicaceae</taxon>
        <taxon>Camelineae</taxon>
        <taxon>Camelina</taxon>
    </lineage>
</organism>
<evidence type="ECO:0000313" key="2">
    <source>
        <dbReference type="RefSeq" id="XP_010413034.2"/>
    </source>
</evidence>
<evidence type="ECO:0000313" key="1">
    <source>
        <dbReference type="Proteomes" id="UP000694864"/>
    </source>
</evidence>
<gene>
    <name evidence="2" type="primary">LOC104699426</name>
</gene>
<dbReference type="InterPro" id="IPR006462">
    <property type="entry name" value="MS5"/>
</dbReference>
<dbReference type="Proteomes" id="UP000694864">
    <property type="component" value="Chromosome 6"/>
</dbReference>
<accession>A0ABM0SLK5</accession>
<sequence length="351" mass="40241">MILVPTVRGNYFVSRQLLLQSRLLRPDAIESFKLGKNMLWDGPSDEEETCISRSTYEPPSPDYCPSPSFNWPNSPPSPDYYPSPSYCPSSPPVYCPPSPVYCPPSPVYSPNFEIPLTSFPYDEPYKSYYRQDEGLFGKVGLHCYNLQNRTNLEYFCLDHEEYPTLVKFYVRDPTREFSICEFLTRVVKSAKDGCCVSFITTQCTLLPEKEGFPICDHFDKLAVDAFFTGDMPNSLPEDTTTSDNLQFYELKESELEEEKDWLLLYLELSLRTNSFPFSSLGESSFDLKKVIVQTRADVFSKKKTKSENAIFYITFTSCARKDGNPIIRNAIIRRTMDGIQGHMSLEVKCLV</sequence>
<dbReference type="GeneID" id="104699426"/>
<dbReference type="PANTHER" id="PTHR31260">
    <property type="entry name" value="CYSTATIN/MONELLIN SUPERFAMILY PROTEIN"/>
    <property type="match status" value="1"/>
</dbReference>
<dbReference type="Pfam" id="PF04776">
    <property type="entry name" value="protein_MS5"/>
    <property type="match status" value="1"/>
</dbReference>
<dbReference type="NCBIfam" id="TIGR01572">
    <property type="entry name" value="A_thl_para_3677"/>
    <property type="match status" value="1"/>
</dbReference>
<reference evidence="1" key="1">
    <citation type="journal article" date="2014" name="Nat. Commun.">
        <title>The emerging biofuel crop Camelina sativa retains a highly undifferentiated hexaploid genome structure.</title>
        <authorList>
            <person name="Kagale S."/>
            <person name="Koh C."/>
            <person name="Nixon J."/>
            <person name="Bollina V."/>
            <person name="Clarke W.E."/>
            <person name="Tuteja R."/>
            <person name="Spillane C."/>
            <person name="Robinson S.J."/>
            <person name="Links M.G."/>
            <person name="Clarke C."/>
            <person name="Higgins E.E."/>
            <person name="Huebert T."/>
            <person name="Sharpe A.G."/>
            <person name="Parkin I.A."/>
        </authorList>
    </citation>
    <scope>NUCLEOTIDE SEQUENCE [LARGE SCALE GENOMIC DNA]</scope>
    <source>
        <strain evidence="1">cv. DH55</strain>
    </source>
</reference>
<name>A0ABM0SLK5_CAMSA</name>
<protein>
    <submittedName>
        <fullName evidence="2">UPF0725 protein At4g29550-like</fullName>
    </submittedName>
</protein>
<dbReference type="RefSeq" id="XP_010413034.2">
    <property type="nucleotide sequence ID" value="XM_010414732.2"/>
</dbReference>
<dbReference type="PANTHER" id="PTHR31260:SF34">
    <property type="entry name" value="(RAPE) HYPOTHETICAL PROTEIN"/>
    <property type="match status" value="1"/>
</dbReference>
<keyword evidence="1" id="KW-1185">Reference proteome</keyword>